<evidence type="ECO:0000259" key="3">
    <source>
        <dbReference type="PROSITE" id="PS51000"/>
    </source>
</evidence>
<dbReference type="Proteomes" id="UP001254770">
    <property type="component" value="Unassembled WGS sequence"/>
</dbReference>
<dbReference type="GO" id="GO:0003700">
    <property type="term" value="F:DNA-binding transcription factor activity"/>
    <property type="evidence" value="ECO:0007669"/>
    <property type="project" value="InterPro"/>
</dbReference>
<dbReference type="Pfam" id="PF00455">
    <property type="entry name" value="DeoRC"/>
    <property type="match status" value="1"/>
</dbReference>
<protein>
    <submittedName>
        <fullName evidence="4">DeoR/GlpR family DNA-binding transcription regulator</fullName>
    </submittedName>
</protein>
<dbReference type="Pfam" id="PF08220">
    <property type="entry name" value="HTH_DeoR"/>
    <property type="match status" value="1"/>
</dbReference>
<dbReference type="InterPro" id="IPR014036">
    <property type="entry name" value="DeoR-like_C"/>
</dbReference>
<reference evidence="4" key="1">
    <citation type="submission" date="2023-03" db="EMBL/GenBank/DDBJ databases">
        <authorList>
            <person name="Shen W."/>
            <person name="Cai J."/>
        </authorList>
    </citation>
    <scope>NUCLEOTIDE SEQUENCE</scope>
    <source>
        <strain evidence="4">Y15</strain>
    </source>
</reference>
<name>A0AAW8TCI9_9ENTE</name>
<dbReference type="RefSeq" id="WP_222227573.1">
    <property type="nucleotide sequence ID" value="NZ_JARPXG010000008.1"/>
</dbReference>
<dbReference type="SUPFAM" id="SSF100950">
    <property type="entry name" value="NagB/RpiA/CoA transferase-like"/>
    <property type="match status" value="1"/>
</dbReference>
<dbReference type="PROSITE" id="PS51000">
    <property type="entry name" value="HTH_DEOR_2"/>
    <property type="match status" value="1"/>
</dbReference>
<sequence length="249" mass="27400">MIPYERKEKILEALHREEIIKIEKLQEILPEVSISTLRRDLKELEKAGRVEMLAGGAVKICSTTSEIPIATKSSLYSKEKEKIAALAAEFIHEGDVIYLDSGSTCTALLNKIIHMKITIITTNTSVFNIQQETEAEIILLGGRYNPVISSLNGPLTDSNIHTFNFQTAFLGANGIDAEKGVSTPNLVEANKKREILNNANTAYLLCDSSKYNKVAAVKAFGTEEVIIISDANDEKIGETTKILYPEGTK</sequence>
<evidence type="ECO:0000256" key="2">
    <source>
        <dbReference type="ARBA" id="ARBA00023163"/>
    </source>
</evidence>
<evidence type="ECO:0000313" key="4">
    <source>
        <dbReference type="EMBL" id="MDT2544592.1"/>
    </source>
</evidence>
<gene>
    <name evidence="4" type="ORF">P7D69_09605</name>
</gene>
<dbReference type="EMBL" id="JARPXL010000008">
    <property type="protein sequence ID" value="MDT2544592.1"/>
    <property type="molecule type" value="Genomic_DNA"/>
</dbReference>
<dbReference type="GO" id="GO:0003677">
    <property type="term" value="F:DNA binding"/>
    <property type="evidence" value="ECO:0007669"/>
    <property type="project" value="UniProtKB-KW"/>
</dbReference>
<organism evidence="4 5">
    <name type="scientific">Enterococcus raffinosus</name>
    <dbReference type="NCBI Taxonomy" id="71452"/>
    <lineage>
        <taxon>Bacteria</taxon>
        <taxon>Bacillati</taxon>
        <taxon>Bacillota</taxon>
        <taxon>Bacilli</taxon>
        <taxon>Lactobacillales</taxon>
        <taxon>Enterococcaceae</taxon>
        <taxon>Enterococcus</taxon>
    </lineage>
</organism>
<dbReference type="AlphaFoldDB" id="A0AAW8TCI9"/>
<keyword evidence="4" id="KW-0238">DNA-binding</keyword>
<dbReference type="InterPro" id="IPR036390">
    <property type="entry name" value="WH_DNA-bd_sf"/>
</dbReference>
<dbReference type="PANTHER" id="PTHR30363">
    <property type="entry name" value="HTH-TYPE TRANSCRIPTIONAL REGULATOR SRLR-RELATED"/>
    <property type="match status" value="1"/>
</dbReference>
<feature type="domain" description="HTH deoR-type" evidence="3">
    <location>
        <begin position="3"/>
        <end position="59"/>
    </location>
</feature>
<dbReference type="SMART" id="SM00420">
    <property type="entry name" value="HTH_DEOR"/>
    <property type="match status" value="1"/>
</dbReference>
<accession>A0AAW8TCI9</accession>
<dbReference type="InterPro" id="IPR001034">
    <property type="entry name" value="DeoR_HTH"/>
</dbReference>
<dbReference type="SMART" id="SM01134">
    <property type="entry name" value="DeoRC"/>
    <property type="match status" value="1"/>
</dbReference>
<keyword evidence="1" id="KW-0805">Transcription regulation</keyword>
<dbReference type="PANTHER" id="PTHR30363:SF44">
    <property type="entry name" value="AGA OPERON TRANSCRIPTIONAL REPRESSOR-RELATED"/>
    <property type="match status" value="1"/>
</dbReference>
<keyword evidence="2" id="KW-0804">Transcription</keyword>
<comment type="caution">
    <text evidence="4">The sequence shown here is derived from an EMBL/GenBank/DDBJ whole genome shotgun (WGS) entry which is preliminary data.</text>
</comment>
<dbReference type="Gene3D" id="3.40.50.1360">
    <property type="match status" value="1"/>
</dbReference>
<dbReference type="InterPro" id="IPR037171">
    <property type="entry name" value="NagB/RpiA_transferase-like"/>
</dbReference>
<evidence type="ECO:0000256" key="1">
    <source>
        <dbReference type="ARBA" id="ARBA00023015"/>
    </source>
</evidence>
<proteinExistence type="predicted"/>
<evidence type="ECO:0000313" key="5">
    <source>
        <dbReference type="Proteomes" id="UP001254770"/>
    </source>
</evidence>
<dbReference type="SUPFAM" id="SSF46785">
    <property type="entry name" value="Winged helix' DNA-binding domain"/>
    <property type="match status" value="1"/>
</dbReference>
<dbReference type="InterPro" id="IPR050313">
    <property type="entry name" value="Carb_Metab_HTH_regulators"/>
</dbReference>